<dbReference type="AlphaFoldDB" id="W8VSK7"/>
<dbReference type="KEGG" id="nmf:NMS_2276"/>
<dbReference type="OrthoDB" id="662673at2"/>
<dbReference type="RefSeq" id="WP_041496767.1">
    <property type="nucleotide sequence ID" value="NZ_AP014548.1"/>
</dbReference>
<name>W8VSK7_9FLAO</name>
<feature type="transmembrane region" description="Helical" evidence="1">
    <location>
        <begin position="160"/>
        <end position="181"/>
    </location>
</feature>
<protein>
    <submittedName>
        <fullName evidence="2">Uncharacterized protein</fullName>
    </submittedName>
</protein>
<keyword evidence="1" id="KW-0472">Membrane</keyword>
<dbReference type="Proteomes" id="UP000031760">
    <property type="component" value="Chromosome"/>
</dbReference>
<organism evidence="2 3">
    <name type="scientific">Nonlabens marinus S1-08</name>
    <dbReference type="NCBI Taxonomy" id="1454201"/>
    <lineage>
        <taxon>Bacteria</taxon>
        <taxon>Pseudomonadati</taxon>
        <taxon>Bacteroidota</taxon>
        <taxon>Flavobacteriia</taxon>
        <taxon>Flavobacteriales</taxon>
        <taxon>Flavobacteriaceae</taxon>
        <taxon>Nonlabens</taxon>
    </lineage>
</organism>
<feature type="transmembrane region" description="Helical" evidence="1">
    <location>
        <begin position="121"/>
        <end position="139"/>
    </location>
</feature>
<feature type="transmembrane region" description="Helical" evidence="1">
    <location>
        <begin position="193"/>
        <end position="212"/>
    </location>
</feature>
<accession>W8VSK7</accession>
<feature type="transmembrane region" description="Helical" evidence="1">
    <location>
        <begin position="98"/>
        <end position="115"/>
    </location>
</feature>
<keyword evidence="3" id="KW-1185">Reference proteome</keyword>
<reference evidence="2 3" key="1">
    <citation type="journal article" date="2014" name="Proc. Natl. Acad. Sci. U.S.A.">
        <title>Functional characterization of flavobacteria rhodopsins reveals a unique class of light-driven chloride pump in bacteria.</title>
        <authorList>
            <person name="Yoshizawa S."/>
            <person name="Kumagai Y."/>
            <person name="Kim H."/>
            <person name="Ogura Y."/>
            <person name="Hayashi T."/>
            <person name="Iwasaki W."/>
            <person name="DeLong E.F."/>
            <person name="Kogure K."/>
        </authorList>
    </citation>
    <scope>NUCLEOTIDE SEQUENCE [LARGE SCALE GENOMIC DNA]</scope>
    <source>
        <strain evidence="2 3">S1-08</strain>
    </source>
</reference>
<keyword evidence="1" id="KW-1133">Transmembrane helix</keyword>
<dbReference type="EMBL" id="AP014548">
    <property type="protein sequence ID" value="BAO56285.1"/>
    <property type="molecule type" value="Genomic_DNA"/>
</dbReference>
<evidence type="ECO:0000256" key="1">
    <source>
        <dbReference type="SAM" id="Phobius"/>
    </source>
</evidence>
<gene>
    <name evidence="2" type="ORF">NMS_2276</name>
</gene>
<sequence length="234" mass="27734">MSQLTDQQIESLYKFTRQHFVEYYDLQTELVDHMANGIDQQWNENTNLTFEQARDREFKKFGVFGFMDVLEQRQKAMSKKYAKIVWQHFKDYMRLPKILGFVLSILIAYTILKYTSVSEEFFLGAIVTSAIIYISATFYRRKQIKKTRVASDKKWMFEDIIFSQAATGGVALIPLHFYNIFGRLSGISEMNSVWILILSMIICSFYLFLYIMTVEIPQMADEYLEQTYPEYRMV</sequence>
<evidence type="ECO:0000313" key="2">
    <source>
        <dbReference type="EMBL" id="BAO56285.1"/>
    </source>
</evidence>
<dbReference type="STRING" id="1454201.NMS_2276"/>
<evidence type="ECO:0000313" key="3">
    <source>
        <dbReference type="Proteomes" id="UP000031760"/>
    </source>
</evidence>
<proteinExistence type="predicted"/>
<keyword evidence="1" id="KW-0812">Transmembrane</keyword>
<dbReference type="HOGENOM" id="CLU_105896_0_0_10"/>